<dbReference type="SUPFAM" id="SSF46785">
    <property type="entry name" value="Winged helix' DNA-binding domain"/>
    <property type="match status" value="1"/>
</dbReference>
<proteinExistence type="inferred from homology"/>
<evidence type="ECO:0000256" key="1">
    <source>
        <dbReference type="ARBA" id="ARBA00009437"/>
    </source>
</evidence>
<dbReference type="GO" id="GO:0005829">
    <property type="term" value="C:cytosol"/>
    <property type="evidence" value="ECO:0007669"/>
    <property type="project" value="TreeGrafter"/>
</dbReference>
<comment type="similarity">
    <text evidence="1">Belongs to the LysR transcriptional regulatory family.</text>
</comment>
<evidence type="ECO:0000256" key="3">
    <source>
        <dbReference type="ARBA" id="ARBA00023125"/>
    </source>
</evidence>
<dbReference type="EMBL" id="JAMC01000008">
    <property type="protein sequence ID" value="KEJ88145.1"/>
    <property type="molecule type" value="Genomic_DNA"/>
</dbReference>
<sequence length="306" mass="32633">MEINRLRHIKMRHLSAFVETVRCGSLKAASENINLTQPAISKTLKDLETILGLTLMTRDRGGITLTREGAVFRQFAEQSLAALSHGLASLDALSSGASTPIRVGALPSVAADLLPDAVNIFSNLVPSTPIAIQDGGIADMIDRLRSGDLDLVVGRMGHPENMAGLSFTQLYTEQVIIAAAADHPLAHSATLKSLADYKVLYPPKSAAIRPLVDRYLIENGLGNFPNSLETVSGAFGRSMTLGAAQAVWFISKGVVARDIDAGRMIALPFDTSSMAGPIGIMARAEEDPTPTMRLFRQALLDAATSR</sequence>
<name>A0A073IF14_9RHOB</name>
<keyword evidence="2" id="KW-0805">Transcription regulation</keyword>
<dbReference type="SUPFAM" id="SSF53850">
    <property type="entry name" value="Periplasmic binding protein-like II"/>
    <property type="match status" value="1"/>
</dbReference>
<feature type="domain" description="HTH lysR-type" evidence="5">
    <location>
        <begin position="9"/>
        <end position="66"/>
    </location>
</feature>
<dbReference type="NCBIfam" id="TIGR02424">
    <property type="entry name" value="TF_pcaQ"/>
    <property type="match status" value="1"/>
</dbReference>
<dbReference type="Gene3D" id="3.40.190.10">
    <property type="entry name" value="Periplasmic binding protein-like II"/>
    <property type="match status" value="2"/>
</dbReference>
<dbReference type="InterPro" id="IPR036388">
    <property type="entry name" value="WH-like_DNA-bd_sf"/>
</dbReference>
<keyword evidence="4" id="KW-0804">Transcription</keyword>
<dbReference type="GO" id="GO:0003700">
    <property type="term" value="F:DNA-binding transcription factor activity"/>
    <property type="evidence" value="ECO:0007669"/>
    <property type="project" value="InterPro"/>
</dbReference>
<dbReference type="InterPro" id="IPR000847">
    <property type="entry name" value="LysR_HTH_N"/>
</dbReference>
<dbReference type="InterPro" id="IPR050950">
    <property type="entry name" value="HTH-type_LysR_regulators"/>
</dbReference>
<dbReference type="AlphaFoldDB" id="A0A073IF14"/>
<gene>
    <name evidence="6" type="ORF">DSW25_17015</name>
</gene>
<reference evidence="6 7" key="1">
    <citation type="submission" date="2014-01" db="EMBL/GenBank/DDBJ databases">
        <title>Sulfitobacter donghicola JCM 14565 Genome Sequencing.</title>
        <authorList>
            <person name="Lai Q."/>
            <person name="Hong Z."/>
        </authorList>
    </citation>
    <scope>NUCLEOTIDE SEQUENCE [LARGE SCALE GENOMIC DNA]</scope>
    <source>
        <strain evidence="6 7">JCM 14565</strain>
    </source>
</reference>
<dbReference type="Pfam" id="PF03466">
    <property type="entry name" value="LysR_substrate"/>
    <property type="match status" value="1"/>
</dbReference>
<dbReference type="InterPro" id="IPR012787">
    <property type="entry name" value="TF_PcaQ"/>
</dbReference>
<keyword evidence="3" id="KW-0238">DNA-binding</keyword>
<dbReference type="PANTHER" id="PTHR30419:SF8">
    <property type="entry name" value="NITROGEN ASSIMILATION TRANSCRIPTIONAL ACTIVATOR-RELATED"/>
    <property type="match status" value="1"/>
</dbReference>
<organism evidence="6 7">
    <name type="scientific">Sulfitobacter donghicola DSW-25 = KCTC 12864 = JCM 14565</name>
    <dbReference type="NCBI Taxonomy" id="1300350"/>
    <lineage>
        <taxon>Bacteria</taxon>
        <taxon>Pseudomonadati</taxon>
        <taxon>Pseudomonadota</taxon>
        <taxon>Alphaproteobacteria</taxon>
        <taxon>Rhodobacterales</taxon>
        <taxon>Roseobacteraceae</taxon>
        <taxon>Sulfitobacter</taxon>
    </lineage>
</organism>
<evidence type="ECO:0000313" key="6">
    <source>
        <dbReference type="EMBL" id="KEJ88145.1"/>
    </source>
</evidence>
<dbReference type="GO" id="GO:0019619">
    <property type="term" value="P:3,4-dihydroxybenzoate catabolic process"/>
    <property type="evidence" value="ECO:0007669"/>
    <property type="project" value="InterPro"/>
</dbReference>
<dbReference type="STRING" id="1300350.Z948_118"/>
<dbReference type="Gene3D" id="1.10.10.10">
    <property type="entry name" value="Winged helix-like DNA-binding domain superfamily/Winged helix DNA-binding domain"/>
    <property type="match status" value="1"/>
</dbReference>
<dbReference type="InterPro" id="IPR005119">
    <property type="entry name" value="LysR_subst-bd"/>
</dbReference>
<evidence type="ECO:0000256" key="2">
    <source>
        <dbReference type="ARBA" id="ARBA00023015"/>
    </source>
</evidence>
<evidence type="ECO:0000256" key="4">
    <source>
        <dbReference type="ARBA" id="ARBA00023163"/>
    </source>
</evidence>
<dbReference type="eggNOG" id="COG0583">
    <property type="taxonomic scope" value="Bacteria"/>
</dbReference>
<evidence type="ECO:0000313" key="7">
    <source>
        <dbReference type="Proteomes" id="UP000027734"/>
    </source>
</evidence>
<dbReference type="Pfam" id="PF00126">
    <property type="entry name" value="HTH_1"/>
    <property type="match status" value="1"/>
</dbReference>
<dbReference type="Proteomes" id="UP000027734">
    <property type="component" value="Unassembled WGS sequence"/>
</dbReference>
<accession>A0A073IF14</accession>
<comment type="caution">
    <text evidence="6">The sequence shown here is derived from an EMBL/GenBank/DDBJ whole genome shotgun (WGS) entry which is preliminary data.</text>
</comment>
<dbReference type="GO" id="GO:0003677">
    <property type="term" value="F:DNA binding"/>
    <property type="evidence" value="ECO:0007669"/>
    <property type="project" value="UniProtKB-KW"/>
</dbReference>
<dbReference type="PRINTS" id="PR00039">
    <property type="entry name" value="HTHLYSR"/>
</dbReference>
<dbReference type="PANTHER" id="PTHR30419">
    <property type="entry name" value="HTH-TYPE TRANSCRIPTIONAL REGULATOR YBHD"/>
    <property type="match status" value="1"/>
</dbReference>
<dbReference type="InterPro" id="IPR036390">
    <property type="entry name" value="WH_DNA-bd_sf"/>
</dbReference>
<dbReference type="PROSITE" id="PS50931">
    <property type="entry name" value="HTH_LYSR"/>
    <property type="match status" value="1"/>
</dbReference>
<dbReference type="OrthoDB" id="9803030at2"/>
<dbReference type="GO" id="GO:0045893">
    <property type="term" value="P:positive regulation of DNA-templated transcription"/>
    <property type="evidence" value="ECO:0007669"/>
    <property type="project" value="InterPro"/>
</dbReference>
<keyword evidence="7" id="KW-1185">Reference proteome</keyword>
<protein>
    <recommendedName>
        <fullName evidence="5">HTH lysR-type domain-containing protein</fullName>
    </recommendedName>
</protein>
<evidence type="ECO:0000259" key="5">
    <source>
        <dbReference type="PROSITE" id="PS50931"/>
    </source>
</evidence>
<dbReference type="RefSeq" id="WP_037952489.1">
    <property type="nucleotide sequence ID" value="NZ_JAMC01000008.1"/>
</dbReference>